<accession>A0AA88TCV3</accession>
<organism evidence="1 2">
    <name type="scientific">Cirrhinus molitorella</name>
    <name type="common">mud carp</name>
    <dbReference type="NCBI Taxonomy" id="172907"/>
    <lineage>
        <taxon>Eukaryota</taxon>
        <taxon>Metazoa</taxon>
        <taxon>Chordata</taxon>
        <taxon>Craniata</taxon>
        <taxon>Vertebrata</taxon>
        <taxon>Euteleostomi</taxon>
        <taxon>Actinopterygii</taxon>
        <taxon>Neopterygii</taxon>
        <taxon>Teleostei</taxon>
        <taxon>Ostariophysi</taxon>
        <taxon>Cypriniformes</taxon>
        <taxon>Cyprinidae</taxon>
        <taxon>Labeoninae</taxon>
        <taxon>Labeonini</taxon>
        <taxon>Cirrhinus</taxon>
    </lineage>
</organism>
<sequence>MDVYAMLEDTRVILYRIWLETWCRVQSESDVISAGRLIRFSSFIATSRKRSLIIILTACSRSSLPRSSSTAGLHHMLVHSHGGLDSVQIRLHWPGLSFGYSFSTLCP</sequence>
<evidence type="ECO:0000313" key="2">
    <source>
        <dbReference type="Proteomes" id="UP001187343"/>
    </source>
</evidence>
<evidence type="ECO:0000313" key="1">
    <source>
        <dbReference type="EMBL" id="KAK2874105.1"/>
    </source>
</evidence>
<dbReference type="AlphaFoldDB" id="A0AA88TCV3"/>
<dbReference type="EMBL" id="JAUYZG010000021">
    <property type="protein sequence ID" value="KAK2874105.1"/>
    <property type="molecule type" value="Genomic_DNA"/>
</dbReference>
<gene>
    <name evidence="1" type="ORF">Q8A67_021258</name>
</gene>
<name>A0AA88TCV3_9TELE</name>
<protein>
    <submittedName>
        <fullName evidence="1">Uncharacterized protein</fullName>
    </submittedName>
</protein>
<dbReference type="Proteomes" id="UP001187343">
    <property type="component" value="Unassembled WGS sequence"/>
</dbReference>
<reference evidence="1" key="1">
    <citation type="submission" date="2023-08" db="EMBL/GenBank/DDBJ databases">
        <title>Chromosome-level Genome Assembly of mud carp (Cirrhinus molitorella).</title>
        <authorList>
            <person name="Liu H."/>
        </authorList>
    </citation>
    <scope>NUCLEOTIDE SEQUENCE</scope>
    <source>
        <strain evidence="1">Prfri</strain>
        <tissue evidence="1">Muscle</tissue>
    </source>
</reference>
<proteinExistence type="predicted"/>
<comment type="caution">
    <text evidence="1">The sequence shown here is derived from an EMBL/GenBank/DDBJ whole genome shotgun (WGS) entry which is preliminary data.</text>
</comment>
<keyword evidence="2" id="KW-1185">Reference proteome</keyword>